<feature type="region of interest" description="Disordered" evidence="1">
    <location>
        <begin position="1"/>
        <end position="21"/>
    </location>
</feature>
<proteinExistence type="predicted"/>
<gene>
    <name evidence="3" type="ORF">CYCCA115_LOCUS2240</name>
</gene>
<reference evidence="3" key="1">
    <citation type="submission" date="2023-08" db="EMBL/GenBank/DDBJ databases">
        <authorList>
            <person name="Audoor S."/>
            <person name="Bilcke G."/>
        </authorList>
    </citation>
    <scope>NUCLEOTIDE SEQUENCE</scope>
</reference>
<dbReference type="Proteomes" id="UP001295423">
    <property type="component" value="Unassembled WGS sequence"/>
</dbReference>
<keyword evidence="2" id="KW-0812">Transmembrane</keyword>
<comment type="caution">
    <text evidence="3">The sequence shown here is derived from an EMBL/GenBank/DDBJ whole genome shotgun (WGS) entry which is preliminary data.</text>
</comment>
<accession>A0AAD2CDP8</accession>
<sequence length="267" mass="29658">MFFCNPFHQTNNNREEGDDGDTGFRFLIDHDNFSSWEPSNDSPNLEPTASFSTGSAGSTYDRSEDSSFANGMFHDASSDAIFRQRIPHPSDQPTRRRLTTRWINVTRFSKLMILLRCVALGVFLLGWPYYTYYNKESMKDNTLWIKGALRIWNGAVPSSSKLIEISGASIGILGKIPWAISSLFQWDCVDDAIIHWTKGSILIVPKAILESGRVAATATHATLPLILETATKTVARPILRTIDEFAGPAPGAQQALALLDFLQDADL</sequence>
<evidence type="ECO:0000256" key="2">
    <source>
        <dbReference type="SAM" id="Phobius"/>
    </source>
</evidence>
<evidence type="ECO:0000313" key="3">
    <source>
        <dbReference type="EMBL" id="CAJ1931107.1"/>
    </source>
</evidence>
<organism evidence="3 4">
    <name type="scientific">Cylindrotheca closterium</name>
    <dbReference type="NCBI Taxonomy" id="2856"/>
    <lineage>
        <taxon>Eukaryota</taxon>
        <taxon>Sar</taxon>
        <taxon>Stramenopiles</taxon>
        <taxon>Ochrophyta</taxon>
        <taxon>Bacillariophyta</taxon>
        <taxon>Bacillariophyceae</taxon>
        <taxon>Bacillariophycidae</taxon>
        <taxon>Bacillariales</taxon>
        <taxon>Bacillariaceae</taxon>
        <taxon>Cylindrotheca</taxon>
    </lineage>
</organism>
<feature type="compositionally biased region" description="Low complexity" evidence="1">
    <location>
        <begin position="48"/>
        <end position="58"/>
    </location>
</feature>
<name>A0AAD2CDP8_9STRA</name>
<keyword evidence="2" id="KW-1133">Transmembrane helix</keyword>
<keyword evidence="4" id="KW-1185">Reference proteome</keyword>
<feature type="transmembrane region" description="Helical" evidence="2">
    <location>
        <begin position="111"/>
        <end position="130"/>
    </location>
</feature>
<protein>
    <submittedName>
        <fullName evidence="3">Uncharacterized protein</fullName>
    </submittedName>
</protein>
<keyword evidence="2" id="KW-0472">Membrane</keyword>
<feature type="compositionally biased region" description="Polar residues" evidence="1">
    <location>
        <begin position="36"/>
        <end position="47"/>
    </location>
</feature>
<evidence type="ECO:0000256" key="1">
    <source>
        <dbReference type="SAM" id="MobiDB-lite"/>
    </source>
</evidence>
<feature type="region of interest" description="Disordered" evidence="1">
    <location>
        <begin position="36"/>
        <end position="58"/>
    </location>
</feature>
<evidence type="ECO:0000313" key="4">
    <source>
        <dbReference type="Proteomes" id="UP001295423"/>
    </source>
</evidence>
<dbReference type="EMBL" id="CAKOGP040000125">
    <property type="protein sequence ID" value="CAJ1931107.1"/>
    <property type="molecule type" value="Genomic_DNA"/>
</dbReference>
<dbReference type="AlphaFoldDB" id="A0AAD2CDP8"/>